<dbReference type="RefSeq" id="WP_033095142.1">
    <property type="nucleotide sequence ID" value="NZ_JQED01000047.1"/>
</dbReference>
<proteinExistence type="inferred from homology"/>
<gene>
    <name evidence="11" type="ORF">ND2E_4162</name>
</gene>
<feature type="binding site" evidence="8">
    <location>
        <position position="303"/>
    </location>
    <ligand>
        <name>Zn(2+)</name>
        <dbReference type="ChEBI" id="CHEBI:29105"/>
        <label>2</label>
    </ligand>
</feature>
<dbReference type="GO" id="GO:0046872">
    <property type="term" value="F:metal ion binding"/>
    <property type="evidence" value="ECO:0007669"/>
    <property type="project" value="UniProtKB-KW"/>
</dbReference>
<dbReference type="AlphaFoldDB" id="A0A099KD76"/>
<dbReference type="Pfam" id="PF00245">
    <property type="entry name" value="Alk_phosphatase"/>
    <property type="match status" value="1"/>
</dbReference>
<comment type="cofactor">
    <cofactor evidence="8">
        <name>Mg(2+)</name>
        <dbReference type="ChEBI" id="CHEBI:18420"/>
    </cofactor>
    <text evidence="8">Binds 1 Mg(2+) ion.</text>
</comment>
<feature type="binding site" evidence="8">
    <location>
        <position position="261"/>
    </location>
    <ligand>
        <name>Zn(2+)</name>
        <dbReference type="ChEBI" id="CHEBI:29105"/>
        <label>2</label>
    </ligand>
</feature>
<dbReference type="OrthoDB" id="9794455at2"/>
<dbReference type="PROSITE" id="PS00123">
    <property type="entry name" value="ALKALINE_PHOSPHATASE"/>
    <property type="match status" value="1"/>
</dbReference>
<keyword evidence="5 8" id="KW-0862">Zinc</keyword>
<feature type="binding site" evidence="8">
    <location>
        <position position="29"/>
    </location>
    <ligand>
        <name>Zn(2+)</name>
        <dbReference type="ChEBI" id="CHEBI:29105"/>
        <label>2</label>
    </ligand>
</feature>
<dbReference type="GO" id="GO:0004035">
    <property type="term" value="F:alkaline phosphatase activity"/>
    <property type="evidence" value="ECO:0007669"/>
    <property type="project" value="UniProtKB-EC"/>
</dbReference>
<dbReference type="SMART" id="SM00098">
    <property type="entry name" value="alkPPc"/>
    <property type="match status" value="1"/>
</dbReference>
<dbReference type="CDD" id="cd16012">
    <property type="entry name" value="ALP"/>
    <property type="match status" value="1"/>
</dbReference>
<dbReference type="SUPFAM" id="SSF53649">
    <property type="entry name" value="Alkaline phosphatase-like"/>
    <property type="match status" value="1"/>
</dbReference>
<evidence type="ECO:0000256" key="3">
    <source>
        <dbReference type="ARBA" id="ARBA00022723"/>
    </source>
</evidence>
<comment type="cofactor">
    <cofactor evidence="8">
        <name>Zn(2+)</name>
        <dbReference type="ChEBI" id="CHEBI:29105"/>
    </cofactor>
    <text evidence="8">Binds 2 Zn(2+) ions.</text>
</comment>
<evidence type="ECO:0000256" key="9">
    <source>
        <dbReference type="RuleBase" id="RU003946"/>
    </source>
</evidence>
<dbReference type="Proteomes" id="UP000029843">
    <property type="component" value="Unassembled WGS sequence"/>
</dbReference>
<dbReference type="PATRIC" id="fig|28229.4.peg.3505"/>
<keyword evidence="4 11" id="KW-0378">Hydrolase</keyword>
<comment type="similarity">
    <text evidence="1 9">Belongs to the alkaline phosphatase family.</text>
</comment>
<feature type="binding site" evidence="8">
    <location>
        <position position="265"/>
    </location>
    <ligand>
        <name>Zn(2+)</name>
        <dbReference type="ChEBI" id="CHEBI:29105"/>
        <label>2</label>
    </ligand>
</feature>
<feature type="chain" id="PRO_5001948157" evidence="10">
    <location>
        <begin position="19"/>
        <end position="433"/>
    </location>
</feature>
<feature type="binding site" evidence="8">
    <location>
        <position position="130"/>
    </location>
    <ligand>
        <name>Mg(2+)</name>
        <dbReference type="ChEBI" id="CHEBI:18420"/>
    </ligand>
</feature>
<reference evidence="11 12" key="1">
    <citation type="submission" date="2014-08" db="EMBL/GenBank/DDBJ databases">
        <title>Genomic and Phenotypic Diversity of Colwellia psychrerythraea strains from Disparate Marine Basins.</title>
        <authorList>
            <person name="Techtmann S.M."/>
            <person name="Stelling S.C."/>
            <person name="Utturkar S.M."/>
            <person name="Alshibli N."/>
            <person name="Harris A."/>
            <person name="Brown S.D."/>
            <person name="Hazen T.C."/>
        </authorList>
    </citation>
    <scope>NUCLEOTIDE SEQUENCE [LARGE SCALE GENOMIC DNA]</scope>
    <source>
        <strain evidence="11 12">ND2E</strain>
    </source>
</reference>
<keyword evidence="6 8" id="KW-0460">Magnesium</keyword>
<dbReference type="PANTHER" id="PTHR11596:SF5">
    <property type="entry name" value="ALKALINE PHOSPHATASE"/>
    <property type="match status" value="1"/>
</dbReference>
<feature type="binding site" evidence="8">
    <location>
        <position position="29"/>
    </location>
    <ligand>
        <name>Mg(2+)</name>
        <dbReference type="ChEBI" id="CHEBI:18420"/>
    </ligand>
</feature>
<keyword evidence="10" id="KW-0732">Signal</keyword>
<feature type="binding site" evidence="8">
    <location>
        <position position="395"/>
    </location>
    <ligand>
        <name>Zn(2+)</name>
        <dbReference type="ChEBI" id="CHEBI:29105"/>
        <label>2</label>
    </ligand>
</feature>
<feature type="binding site" evidence="8">
    <location>
        <position position="128"/>
    </location>
    <ligand>
        <name>Mg(2+)</name>
        <dbReference type="ChEBI" id="CHEBI:18420"/>
    </ligand>
</feature>
<feature type="binding site" evidence="8">
    <location>
        <position position="304"/>
    </location>
    <ligand>
        <name>Zn(2+)</name>
        <dbReference type="ChEBI" id="CHEBI:29105"/>
        <label>2</label>
    </ligand>
</feature>
<comment type="caution">
    <text evidence="11">The sequence shown here is derived from an EMBL/GenBank/DDBJ whole genome shotgun (WGS) entry which is preliminary data.</text>
</comment>
<evidence type="ECO:0000256" key="4">
    <source>
        <dbReference type="ARBA" id="ARBA00022801"/>
    </source>
</evidence>
<evidence type="ECO:0000256" key="1">
    <source>
        <dbReference type="ARBA" id="ARBA00005984"/>
    </source>
</evidence>
<evidence type="ECO:0000256" key="2">
    <source>
        <dbReference type="ARBA" id="ARBA00022553"/>
    </source>
</evidence>
<evidence type="ECO:0000256" key="7">
    <source>
        <dbReference type="PIRSR" id="PIRSR601952-1"/>
    </source>
</evidence>
<evidence type="ECO:0000256" key="5">
    <source>
        <dbReference type="ARBA" id="ARBA00022833"/>
    </source>
</evidence>
<evidence type="ECO:0000313" key="11">
    <source>
        <dbReference type="EMBL" id="KGJ88326.1"/>
    </source>
</evidence>
<dbReference type="EC" id="3.1.3.1" evidence="11"/>
<keyword evidence="2" id="KW-0597">Phosphoprotein</keyword>
<evidence type="ECO:0000256" key="8">
    <source>
        <dbReference type="PIRSR" id="PIRSR601952-2"/>
    </source>
</evidence>
<protein>
    <submittedName>
        <fullName evidence="11">Alkaline phosphatase</fullName>
        <ecNumber evidence="11">3.1.3.1</ecNumber>
    </submittedName>
</protein>
<evidence type="ECO:0000313" key="12">
    <source>
        <dbReference type="Proteomes" id="UP000029843"/>
    </source>
</evidence>
<organism evidence="11 12">
    <name type="scientific">Colwellia psychrerythraea</name>
    <name type="common">Vibrio psychroerythus</name>
    <dbReference type="NCBI Taxonomy" id="28229"/>
    <lineage>
        <taxon>Bacteria</taxon>
        <taxon>Pseudomonadati</taxon>
        <taxon>Pseudomonadota</taxon>
        <taxon>Gammaproteobacteria</taxon>
        <taxon>Alteromonadales</taxon>
        <taxon>Colwelliaceae</taxon>
        <taxon>Colwellia</taxon>
    </lineage>
</organism>
<feature type="binding site" evidence="8">
    <location>
        <position position="256"/>
    </location>
    <ligand>
        <name>Mg(2+)</name>
        <dbReference type="ChEBI" id="CHEBI:18420"/>
    </ligand>
</feature>
<dbReference type="PRINTS" id="PR00113">
    <property type="entry name" value="ALKPHPHTASE"/>
</dbReference>
<dbReference type="Gene3D" id="3.40.720.10">
    <property type="entry name" value="Alkaline Phosphatase, subunit A"/>
    <property type="match status" value="1"/>
</dbReference>
<accession>A0A099KD76</accession>
<keyword evidence="3 8" id="KW-0479">Metal-binding</keyword>
<sequence length="433" mass="47898">MKKFIFYSLILLSMSIEAKPTNIIFLIGDGMGPAYTTAYRYYSDNPKTPKVESTIFDTLLIGSASTYPDDDTIVTDSAAAATALATGHKTYNGAVGINRNKQKLTSILKTAKSRGYNTGIVVTSELSHATPAGFVAHSTSRKNKYDIAKQFYTNKFDGKPIVDLMLGGGTKYFNKELTLGKRTKTVTKWLKSAGYKYFKSLDELDQLNTLPALGLFAEKGLTAAINSEHPDRLSIMTEAALRVLGKDEKPFFLMIEASQIDWCGHSNDISCAMAEMDDFAKTLTMVKHYVDESKNTLMVATADHSTGGLSLGYNKIYQWKADIVKQVHATTRRIAEQLEGSKAIATDWHKFIDFSLTESEERTLAAVIDNKDEIKDVVRQIIINRSKTGWTTKGHDAVDVQVFAAGVGSRAFRGFQDNTDISRKLNYYLINGA</sequence>
<evidence type="ECO:0000256" key="6">
    <source>
        <dbReference type="ARBA" id="ARBA00022842"/>
    </source>
</evidence>
<feature type="signal peptide" evidence="10">
    <location>
        <begin position="1"/>
        <end position="18"/>
    </location>
</feature>
<dbReference type="InterPro" id="IPR017850">
    <property type="entry name" value="Alkaline_phosphatase_core_sf"/>
</dbReference>
<dbReference type="EMBL" id="JQED01000047">
    <property type="protein sequence ID" value="KGJ88326.1"/>
    <property type="molecule type" value="Genomic_DNA"/>
</dbReference>
<name>A0A099KD76_COLPS</name>
<dbReference type="InterPro" id="IPR018299">
    <property type="entry name" value="Alkaline_phosphatase_AS"/>
</dbReference>
<evidence type="ECO:0000256" key="10">
    <source>
        <dbReference type="SAM" id="SignalP"/>
    </source>
</evidence>
<feature type="active site" description="Phosphoserine intermediate" evidence="7">
    <location>
        <position position="77"/>
    </location>
</feature>
<dbReference type="PANTHER" id="PTHR11596">
    <property type="entry name" value="ALKALINE PHOSPHATASE"/>
    <property type="match status" value="1"/>
</dbReference>
<dbReference type="Gene3D" id="1.10.60.40">
    <property type="match status" value="1"/>
</dbReference>
<dbReference type="InterPro" id="IPR001952">
    <property type="entry name" value="Alkaline_phosphatase"/>
</dbReference>